<evidence type="ECO:0000313" key="1">
    <source>
        <dbReference type="EMBL" id="KAG2186846.1"/>
    </source>
</evidence>
<keyword evidence="2" id="KW-1185">Reference proteome</keyword>
<protein>
    <submittedName>
        <fullName evidence="1">Uncharacterized protein</fullName>
    </submittedName>
</protein>
<reference evidence="1" key="1">
    <citation type="submission" date="2020-12" db="EMBL/GenBank/DDBJ databases">
        <title>Metabolic potential, ecology and presence of endohyphal bacteria is reflected in genomic diversity of Mucoromycotina.</title>
        <authorList>
            <person name="Muszewska A."/>
            <person name="Okrasinska A."/>
            <person name="Steczkiewicz K."/>
            <person name="Drgas O."/>
            <person name="Orlowska M."/>
            <person name="Perlinska-Lenart U."/>
            <person name="Aleksandrzak-Piekarczyk T."/>
            <person name="Szatraj K."/>
            <person name="Zielenkiewicz U."/>
            <person name="Pilsyk S."/>
            <person name="Malc E."/>
            <person name="Mieczkowski P."/>
            <person name="Kruszewska J.S."/>
            <person name="Biernat P."/>
            <person name="Pawlowska J."/>
        </authorList>
    </citation>
    <scope>NUCLEOTIDE SEQUENCE</scope>
    <source>
        <strain evidence="1">WA0000051536</strain>
    </source>
</reference>
<name>A0A8H7UI82_9FUNG</name>
<dbReference type="AlphaFoldDB" id="A0A8H7UI82"/>
<accession>A0A8H7UI82</accession>
<gene>
    <name evidence="1" type="ORF">INT44_003072</name>
</gene>
<organism evidence="1 2">
    <name type="scientific">Umbelopsis vinacea</name>
    <dbReference type="NCBI Taxonomy" id="44442"/>
    <lineage>
        <taxon>Eukaryota</taxon>
        <taxon>Fungi</taxon>
        <taxon>Fungi incertae sedis</taxon>
        <taxon>Mucoromycota</taxon>
        <taxon>Mucoromycotina</taxon>
        <taxon>Umbelopsidomycetes</taxon>
        <taxon>Umbelopsidales</taxon>
        <taxon>Umbelopsidaceae</taxon>
        <taxon>Umbelopsis</taxon>
    </lineage>
</organism>
<dbReference type="EMBL" id="JAEPRA010000004">
    <property type="protein sequence ID" value="KAG2186846.1"/>
    <property type="molecule type" value="Genomic_DNA"/>
</dbReference>
<sequence length="83" mass="9503">MSPNALKLFAICRKAIQIECKLLMKFNKPKNQDTACVLGLTALPLFHFLLIEFQKFQTILPELRISRSWYLALTSVLGSHNLI</sequence>
<dbReference type="Proteomes" id="UP000612746">
    <property type="component" value="Unassembled WGS sequence"/>
</dbReference>
<comment type="caution">
    <text evidence="1">The sequence shown here is derived from an EMBL/GenBank/DDBJ whole genome shotgun (WGS) entry which is preliminary data.</text>
</comment>
<evidence type="ECO:0000313" key="2">
    <source>
        <dbReference type="Proteomes" id="UP000612746"/>
    </source>
</evidence>
<proteinExistence type="predicted"/>